<dbReference type="PANTHER" id="PTHR35037">
    <property type="entry name" value="C-TERMINAL REGION OF AIDA-LIKE PROTEIN"/>
    <property type="match status" value="1"/>
</dbReference>
<dbReference type="Pfam" id="PF03797">
    <property type="entry name" value="Autotransporter"/>
    <property type="match status" value="1"/>
</dbReference>
<name>A0A1G5VLU2_9FIRM</name>
<dbReference type="PRINTS" id="PR01484">
    <property type="entry name" value="PRTACTNFAMLY"/>
</dbReference>
<dbReference type="STRING" id="209880.SAMN02910343_00708"/>
<dbReference type="InterPro" id="IPR005546">
    <property type="entry name" value="Autotransporte_beta"/>
</dbReference>
<feature type="domain" description="Autotransporter" evidence="1">
    <location>
        <begin position="35"/>
        <end position="298"/>
    </location>
</feature>
<protein>
    <submittedName>
        <fullName evidence="2">Outer membrane autotransporter barrel domain-containing protein</fullName>
    </submittedName>
</protein>
<dbReference type="InterPro" id="IPR003991">
    <property type="entry name" value="Pertactin_virulence_factor"/>
</dbReference>
<evidence type="ECO:0000313" key="3">
    <source>
        <dbReference type="Proteomes" id="UP000199689"/>
    </source>
</evidence>
<dbReference type="RefSeq" id="WP_091363925.1">
    <property type="nucleotide sequence ID" value="NZ_FMXA01000007.1"/>
</dbReference>
<dbReference type="OrthoDB" id="1630954at2"/>
<organism evidence="2 3">
    <name type="scientific">Allisonella histaminiformans</name>
    <dbReference type="NCBI Taxonomy" id="209880"/>
    <lineage>
        <taxon>Bacteria</taxon>
        <taxon>Bacillati</taxon>
        <taxon>Bacillota</taxon>
        <taxon>Negativicutes</taxon>
        <taxon>Veillonellales</taxon>
        <taxon>Veillonellaceae</taxon>
        <taxon>Allisonella</taxon>
    </lineage>
</organism>
<accession>A0A1G5VLU2</accession>
<dbReference type="Proteomes" id="UP000199689">
    <property type="component" value="Unassembled WGS sequence"/>
</dbReference>
<sequence length="298" mass="33675">MFRTGQAFHIKGNINNRRSVDTLRQRRGNLRQRGKTDDDSGIWVRSRGGQMEGDGWDSRYNIFQLGYEYSDTAGSVYGFFGERGIASPDYETGSGKEHTLAGGIYGTWYGDHGRYTDIVAKIGRDDTTINTYGPYPDKANYRTGEQSLSIEHGRTLYRGKDRSFFIEPQVQLVLGHLNDTSYSTERGTHVERDSLNSAIGRLGIVLGKTKDNGEHPYDCYLKASVLHEFGGSQDIHLRAANGETLDTHYDYGETWVEVGLGGTYRFNTNTMAYMDVERSYSSKLTEKWQINAGISWQF</sequence>
<dbReference type="PROSITE" id="PS51208">
    <property type="entry name" value="AUTOTRANSPORTER"/>
    <property type="match status" value="1"/>
</dbReference>
<evidence type="ECO:0000259" key="1">
    <source>
        <dbReference type="PROSITE" id="PS51208"/>
    </source>
</evidence>
<dbReference type="InterPro" id="IPR006315">
    <property type="entry name" value="OM_autotransptr_brl_dom"/>
</dbReference>
<reference evidence="2 3" key="1">
    <citation type="submission" date="2016-10" db="EMBL/GenBank/DDBJ databases">
        <authorList>
            <person name="de Groot N.N."/>
        </authorList>
    </citation>
    <scope>NUCLEOTIDE SEQUENCE [LARGE SCALE GENOMIC DNA]</scope>
    <source>
        <strain evidence="2 3">DSM 15230</strain>
    </source>
</reference>
<dbReference type="NCBIfam" id="TIGR01414">
    <property type="entry name" value="autotrans_barl"/>
    <property type="match status" value="1"/>
</dbReference>
<dbReference type="GeneID" id="87755741"/>
<dbReference type="SUPFAM" id="SSF103515">
    <property type="entry name" value="Autotransporter"/>
    <property type="match status" value="1"/>
</dbReference>
<keyword evidence="3" id="KW-1185">Reference proteome</keyword>
<dbReference type="InterPro" id="IPR051551">
    <property type="entry name" value="Autotransporter_adhesion"/>
</dbReference>
<dbReference type="Gene3D" id="2.40.128.130">
    <property type="entry name" value="Autotransporter beta-domain"/>
    <property type="match status" value="1"/>
</dbReference>
<dbReference type="PANTHER" id="PTHR35037:SF3">
    <property type="entry name" value="C-TERMINAL REGION OF AIDA-LIKE PROTEIN"/>
    <property type="match status" value="1"/>
</dbReference>
<dbReference type="SMART" id="SM00869">
    <property type="entry name" value="Autotransporter"/>
    <property type="match status" value="1"/>
</dbReference>
<dbReference type="InterPro" id="IPR036709">
    <property type="entry name" value="Autotransporte_beta_dom_sf"/>
</dbReference>
<gene>
    <name evidence="2" type="ORF">SAMN02910343_00708</name>
</gene>
<dbReference type="EMBL" id="FMXA01000007">
    <property type="protein sequence ID" value="SDA46187.1"/>
    <property type="molecule type" value="Genomic_DNA"/>
</dbReference>
<evidence type="ECO:0000313" key="2">
    <source>
        <dbReference type="EMBL" id="SDA46187.1"/>
    </source>
</evidence>
<dbReference type="GO" id="GO:0019867">
    <property type="term" value="C:outer membrane"/>
    <property type="evidence" value="ECO:0007669"/>
    <property type="project" value="InterPro"/>
</dbReference>
<proteinExistence type="predicted"/>
<dbReference type="AlphaFoldDB" id="A0A1G5VLU2"/>